<dbReference type="Gene3D" id="3.30.40.10">
    <property type="entry name" value="Zinc/RING finger domain, C3HC4 (zinc finger)"/>
    <property type="match status" value="1"/>
</dbReference>
<gene>
    <name evidence="8" type="ORF">RchiOBHm_Chr3g0463081</name>
</gene>
<dbReference type="EC" id="2.3.2.27" evidence="2"/>
<dbReference type="GO" id="GO:0061630">
    <property type="term" value="F:ubiquitin protein ligase activity"/>
    <property type="evidence" value="ECO:0007669"/>
    <property type="project" value="UniProtKB-EC"/>
</dbReference>
<dbReference type="PANTHER" id="PTHR15710">
    <property type="entry name" value="E3 UBIQUITIN-PROTEIN LIGASE PRAJA"/>
    <property type="match status" value="1"/>
</dbReference>
<dbReference type="GO" id="GO:0008270">
    <property type="term" value="F:zinc ion binding"/>
    <property type="evidence" value="ECO:0007669"/>
    <property type="project" value="UniProtKB-KW"/>
</dbReference>
<evidence type="ECO:0000256" key="1">
    <source>
        <dbReference type="ARBA" id="ARBA00000900"/>
    </source>
</evidence>
<keyword evidence="3" id="KW-0479">Metal-binding</keyword>
<dbReference type="SMART" id="SM00184">
    <property type="entry name" value="RING"/>
    <property type="match status" value="1"/>
</dbReference>
<feature type="domain" description="RING-type" evidence="7">
    <location>
        <begin position="96"/>
        <end position="141"/>
    </location>
</feature>
<evidence type="ECO:0000256" key="6">
    <source>
        <dbReference type="PROSITE-ProRule" id="PRU00175"/>
    </source>
</evidence>
<reference evidence="8 9" key="1">
    <citation type="journal article" date="2018" name="Nat. Genet.">
        <title>The Rosa genome provides new insights in the design of modern roses.</title>
        <authorList>
            <person name="Bendahmane M."/>
        </authorList>
    </citation>
    <scope>NUCLEOTIDE SEQUENCE [LARGE SCALE GENOMIC DNA]</scope>
    <source>
        <strain evidence="9">cv. Old Blush</strain>
    </source>
</reference>
<evidence type="ECO:0000256" key="5">
    <source>
        <dbReference type="ARBA" id="ARBA00022833"/>
    </source>
</evidence>
<evidence type="ECO:0000259" key="7">
    <source>
        <dbReference type="PROSITE" id="PS50089"/>
    </source>
</evidence>
<dbReference type="AlphaFoldDB" id="A0A2P6R937"/>
<protein>
    <recommendedName>
        <fullName evidence="2">RING-type E3 ubiquitin transferase</fullName>
        <ecNumber evidence="2">2.3.2.27</ecNumber>
    </recommendedName>
</protein>
<dbReference type="GO" id="GO:0016567">
    <property type="term" value="P:protein ubiquitination"/>
    <property type="evidence" value="ECO:0007669"/>
    <property type="project" value="TreeGrafter"/>
</dbReference>
<comment type="caution">
    <text evidence="8">The sequence shown here is derived from an EMBL/GenBank/DDBJ whole genome shotgun (WGS) entry which is preliminary data.</text>
</comment>
<dbReference type="InterPro" id="IPR001841">
    <property type="entry name" value="Znf_RING"/>
</dbReference>
<dbReference type="EMBL" id="PDCK01000041">
    <property type="protein sequence ID" value="PRQ42940.1"/>
    <property type="molecule type" value="Genomic_DNA"/>
</dbReference>
<keyword evidence="5" id="KW-0862">Zinc</keyword>
<dbReference type="PANTHER" id="PTHR15710:SF196">
    <property type="entry name" value="F6A14.12 PROTEIN-RELATED"/>
    <property type="match status" value="1"/>
</dbReference>
<organism evidence="8 9">
    <name type="scientific">Rosa chinensis</name>
    <name type="common">China rose</name>
    <dbReference type="NCBI Taxonomy" id="74649"/>
    <lineage>
        <taxon>Eukaryota</taxon>
        <taxon>Viridiplantae</taxon>
        <taxon>Streptophyta</taxon>
        <taxon>Embryophyta</taxon>
        <taxon>Tracheophyta</taxon>
        <taxon>Spermatophyta</taxon>
        <taxon>Magnoliopsida</taxon>
        <taxon>eudicotyledons</taxon>
        <taxon>Gunneridae</taxon>
        <taxon>Pentapetalae</taxon>
        <taxon>rosids</taxon>
        <taxon>fabids</taxon>
        <taxon>Rosales</taxon>
        <taxon>Rosaceae</taxon>
        <taxon>Rosoideae</taxon>
        <taxon>Rosoideae incertae sedis</taxon>
        <taxon>Rosa</taxon>
    </lineage>
</organism>
<accession>A0A2P6R937</accession>
<sequence>MVKQKRHESFYRGMMKQYLSDIGVSETLHTEILDKLFQVIEAAETYEVPILLVIFESTDRRDSDEILSFTPTAESAIEGLEKVRLDAAIIGQSPMCAICWKDFAPEDVGQLMVTRMPCSHCYHGDCIVRWLSVNHLCPMCRYPIPVVAYMLCRCRCLFVKRCSPLVSFVCLFNYQLSSCYFYSVLLCM</sequence>
<proteinExistence type="predicted"/>
<evidence type="ECO:0000256" key="3">
    <source>
        <dbReference type="ARBA" id="ARBA00022723"/>
    </source>
</evidence>
<dbReference type="Proteomes" id="UP000238479">
    <property type="component" value="Chromosome 3"/>
</dbReference>
<evidence type="ECO:0000256" key="4">
    <source>
        <dbReference type="ARBA" id="ARBA00022771"/>
    </source>
</evidence>
<dbReference type="GO" id="GO:0005737">
    <property type="term" value="C:cytoplasm"/>
    <property type="evidence" value="ECO:0007669"/>
    <property type="project" value="TreeGrafter"/>
</dbReference>
<dbReference type="PROSITE" id="PS50089">
    <property type="entry name" value="ZF_RING_2"/>
    <property type="match status" value="1"/>
</dbReference>
<dbReference type="InterPro" id="IPR013083">
    <property type="entry name" value="Znf_RING/FYVE/PHD"/>
</dbReference>
<name>A0A2P6R937_ROSCH</name>
<evidence type="ECO:0000313" key="9">
    <source>
        <dbReference type="Proteomes" id="UP000238479"/>
    </source>
</evidence>
<evidence type="ECO:0000256" key="2">
    <source>
        <dbReference type="ARBA" id="ARBA00012483"/>
    </source>
</evidence>
<keyword evidence="9" id="KW-1185">Reference proteome</keyword>
<dbReference type="Pfam" id="PF13639">
    <property type="entry name" value="zf-RING_2"/>
    <property type="match status" value="1"/>
</dbReference>
<dbReference type="Gramene" id="PRQ42940">
    <property type="protein sequence ID" value="PRQ42940"/>
    <property type="gene ID" value="RchiOBHm_Chr3g0463081"/>
</dbReference>
<comment type="catalytic activity">
    <reaction evidence="1">
        <text>S-ubiquitinyl-[E2 ubiquitin-conjugating enzyme]-L-cysteine + [acceptor protein]-L-lysine = [E2 ubiquitin-conjugating enzyme]-L-cysteine + N(6)-ubiquitinyl-[acceptor protein]-L-lysine.</text>
        <dbReference type="EC" id="2.3.2.27"/>
    </reaction>
</comment>
<evidence type="ECO:0000313" key="8">
    <source>
        <dbReference type="EMBL" id="PRQ42940.1"/>
    </source>
</evidence>
<keyword evidence="4 6" id="KW-0863">Zinc-finger</keyword>
<dbReference type="SUPFAM" id="SSF57850">
    <property type="entry name" value="RING/U-box"/>
    <property type="match status" value="1"/>
</dbReference>